<keyword evidence="6" id="KW-0509">mRNA transport</keyword>
<dbReference type="GeneID" id="54550442"/>
<evidence type="ECO:0000256" key="2">
    <source>
        <dbReference type="ARBA" id="ARBA00004567"/>
    </source>
</evidence>
<evidence type="ECO:0000256" key="14">
    <source>
        <dbReference type="SAM" id="Phobius"/>
    </source>
</evidence>
<evidence type="ECO:0000256" key="9">
    <source>
        <dbReference type="ARBA" id="ARBA00023010"/>
    </source>
</evidence>
<evidence type="ECO:0000256" key="10">
    <source>
        <dbReference type="ARBA" id="ARBA00023132"/>
    </source>
</evidence>
<dbReference type="GO" id="GO:0070762">
    <property type="term" value="C:nuclear pore transmembrane ring"/>
    <property type="evidence" value="ECO:0007669"/>
    <property type="project" value="TreeGrafter"/>
</dbReference>
<keyword evidence="12" id="KW-0539">Nucleus</keyword>
<comment type="similarity">
    <text evidence="3">Belongs to the NDC1 family.</text>
</comment>
<evidence type="ECO:0000256" key="8">
    <source>
        <dbReference type="ARBA" id="ARBA00022989"/>
    </source>
</evidence>
<sequence>MAPTTPRPYRDFMMPALHRRFVRAAFCTVLLCYGIAILMTGWHSIFWTLFPISFTGIRTFLLLIPAIVVYLMRVAHMHIGRRNTQTPMDTFWTHVLSRRTVGTLVAYLLSAAFFAEVCIWTKAGSAGLGITEQGKLYERSRLNERPIFLRFLFWTLAFGQTIRHVWADYDQIRPSLGASAQLEPEIQVFQRMVKLAPTAGITLVWTFFVGMFVYFLGFRQLLWEPYYSVMKNFVSVGKTSRPSGLNPLITIVSVFFLQGLLLLLLWEFTNATIDVFMALKPLKKGRPITADSSDPNGSLLNGLKSRKEDNRTSAFWELALITERFDDRRKTIYREHDRRKAPTWTQITTVCLSEIREIIHRIRRATDPNWQPEGETKQSSPAAPIQLVPRIVQPLKEGNIAGPAEPAVTRLQKFENIASDIVRKQSSPQNVQDSYARALVKKGEEKGREGVTEALSTWEQWKKGLARTPLGWLFRPSFKRTANMVVLGAPYSRQMMILNAITILVNLSVHSLKEDDGGCFQYEVPTIIGVFTSAIKSIESYLQGLEIHWSDFETLALPEERRTKVPEVEEVRNALKTGLEKILRSFNEYLENMGMSSKEIQEAKQVVRREEEGKKTHERVPEMVEKQKRRRD</sequence>
<dbReference type="GO" id="GO:0031965">
    <property type="term" value="C:nuclear membrane"/>
    <property type="evidence" value="ECO:0007669"/>
    <property type="project" value="UniProtKB-SubCell"/>
</dbReference>
<dbReference type="InterPro" id="IPR019049">
    <property type="entry name" value="Nucleoporin_prot_Ndc1/Nup"/>
</dbReference>
<evidence type="ECO:0000256" key="4">
    <source>
        <dbReference type="ARBA" id="ARBA00022448"/>
    </source>
</evidence>
<dbReference type="RefSeq" id="XP_033658127.1">
    <property type="nucleotide sequence ID" value="XM_033797267.1"/>
</dbReference>
<name>A0A6A6JZT4_WESOR</name>
<evidence type="ECO:0000256" key="13">
    <source>
        <dbReference type="SAM" id="MobiDB-lite"/>
    </source>
</evidence>
<evidence type="ECO:0000256" key="5">
    <source>
        <dbReference type="ARBA" id="ARBA00022692"/>
    </source>
</evidence>
<feature type="transmembrane region" description="Helical" evidence="14">
    <location>
        <begin position="244"/>
        <end position="266"/>
    </location>
</feature>
<comment type="subcellular location">
    <subcellularLocation>
        <location evidence="1">Nucleus membrane</location>
        <topology evidence="1">Multi-pass membrane protein</topology>
    </subcellularLocation>
    <subcellularLocation>
        <location evidence="2">Nucleus</location>
        <location evidence="2">Nuclear pore complex</location>
    </subcellularLocation>
</comment>
<feature type="region of interest" description="Disordered" evidence="13">
    <location>
        <begin position="606"/>
        <end position="632"/>
    </location>
</feature>
<reference evidence="15" key="1">
    <citation type="journal article" date="2020" name="Stud. Mycol.">
        <title>101 Dothideomycetes genomes: a test case for predicting lifestyles and emergence of pathogens.</title>
        <authorList>
            <person name="Haridas S."/>
            <person name="Albert R."/>
            <person name="Binder M."/>
            <person name="Bloem J."/>
            <person name="Labutti K."/>
            <person name="Salamov A."/>
            <person name="Andreopoulos B."/>
            <person name="Baker S."/>
            <person name="Barry K."/>
            <person name="Bills G."/>
            <person name="Bluhm B."/>
            <person name="Cannon C."/>
            <person name="Castanera R."/>
            <person name="Culley D."/>
            <person name="Daum C."/>
            <person name="Ezra D."/>
            <person name="Gonzalez J."/>
            <person name="Henrissat B."/>
            <person name="Kuo A."/>
            <person name="Liang C."/>
            <person name="Lipzen A."/>
            <person name="Lutzoni F."/>
            <person name="Magnuson J."/>
            <person name="Mondo S."/>
            <person name="Nolan M."/>
            <person name="Ohm R."/>
            <person name="Pangilinan J."/>
            <person name="Park H.-J."/>
            <person name="Ramirez L."/>
            <person name="Alfaro M."/>
            <person name="Sun H."/>
            <person name="Tritt A."/>
            <person name="Yoshinaga Y."/>
            <person name="Zwiers L.-H."/>
            <person name="Turgeon B."/>
            <person name="Goodwin S."/>
            <person name="Spatafora J."/>
            <person name="Crous P."/>
            <person name="Grigoriev I."/>
        </authorList>
    </citation>
    <scope>NUCLEOTIDE SEQUENCE</scope>
    <source>
        <strain evidence="15">CBS 379.55</strain>
    </source>
</reference>
<keyword evidence="4" id="KW-0813">Transport</keyword>
<evidence type="ECO:0000256" key="12">
    <source>
        <dbReference type="ARBA" id="ARBA00023242"/>
    </source>
</evidence>
<dbReference type="Proteomes" id="UP000800097">
    <property type="component" value="Unassembled WGS sequence"/>
</dbReference>
<protein>
    <recommendedName>
        <fullName evidence="17">Nuclear envelope protein</fullName>
    </recommendedName>
</protein>
<evidence type="ECO:0000313" key="16">
    <source>
        <dbReference type="Proteomes" id="UP000800097"/>
    </source>
</evidence>
<organism evidence="15 16">
    <name type="scientific">Westerdykella ornata</name>
    <dbReference type="NCBI Taxonomy" id="318751"/>
    <lineage>
        <taxon>Eukaryota</taxon>
        <taxon>Fungi</taxon>
        <taxon>Dikarya</taxon>
        <taxon>Ascomycota</taxon>
        <taxon>Pezizomycotina</taxon>
        <taxon>Dothideomycetes</taxon>
        <taxon>Pleosporomycetidae</taxon>
        <taxon>Pleosporales</taxon>
        <taxon>Sporormiaceae</taxon>
        <taxon>Westerdykella</taxon>
    </lineage>
</organism>
<dbReference type="GO" id="GO:0005816">
    <property type="term" value="C:spindle pole body"/>
    <property type="evidence" value="ECO:0007669"/>
    <property type="project" value="TreeGrafter"/>
</dbReference>
<keyword evidence="16" id="KW-1185">Reference proteome</keyword>
<dbReference type="PANTHER" id="PTHR13269:SF6">
    <property type="entry name" value="NUCLEOPORIN NDC1"/>
    <property type="match status" value="1"/>
</dbReference>
<proteinExistence type="inferred from homology"/>
<dbReference type="OrthoDB" id="67850at2759"/>
<dbReference type="GO" id="GO:0051028">
    <property type="term" value="P:mRNA transport"/>
    <property type="evidence" value="ECO:0007669"/>
    <property type="project" value="UniProtKB-KW"/>
</dbReference>
<keyword evidence="11 14" id="KW-0472">Membrane</keyword>
<dbReference type="AlphaFoldDB" id="A0A6A6JZT4"/>
<evidence type="ECO:0008006" key="17">
    <source>
        <dbReference type="Google" id="ProtNLM"/>
    </source>
</evidence>
<feature type="transmembrane region" description="Helical" evidence="14">
    <location>
        <begin position="21"/>
        <end position="39"/>
    </location>
</feature>
<evidence type="ECO:0000256" key="7">
    <source>
        <dbReference type="ARBA" id="ARBA00022927"/>
    </source>
</evidence>
<evidence type="ECO:0000256" key="11">
    <source>
        <dbReference type="ARBA" id="ARBA00023136"/>
    </source>
</evidence>
<keyword evidence="8 14" id="KW-1133">Transmembrane helix</keyword>
<keyword evidence="5 14" id="KW-0812">Transmembrane</keyword>
<feature type="transmembrane region" description="Helical" evidence="14">
    <location>
        <begin position="199"/>
        <end position="223"/>
    </location>
</feature>
<evidence type="ECO:0000256" key="6">
    <source>
        <dbReference type="ARBA" id="ARBA00022816"/>
    </source>
</evidence>
<gene>
    <name evidence="15" type="ORF">EI97DRAFT_428678</name>
</gene>
<evidence type="ECO:0000313" key="15">
    <source>
        <dbReference type="EMBL" id="KAF2280589.1"/>
    </source>
</evidence>
<feature type="transmembrane region" description="Helical" evidence="14">
    <location>
        <begin position="45"/>
        <end position="72"/>
    </location>
</feature>
<keyword evidence="7" id="KW-0653">Protein transport</keyword>
<keyword evidence="10" id="KW-0906">Nuclear pore complex</keyword>
<feature type="compositionally biased region" description="Basic and acidic residues" evidence="13">
    <location>
        <begin position="606"/>
        <end position="626"/>
    </location>
</feature>
<evidence type="ECO:0000256" key="3">
    <source>
        <dbReference type="ARBA" id="ARBA00005760"/>
    </source>
</evidence>
<evidence type="ECO:0000256" key="1">
    <source>
        <dbReference type="ARBA" id="ARBA00004232"/>
    </source>
</evidence>
<dbReference type="GO" id="GO:0070631">
    <property type="term" value="P:spindle pole body localization"/>
    <property type="evidence" value="ECO:0007669"/>
    <property type="project" value="TreeGrafter"/>
</dbReference>
<dbReference type="Pfam" id="PF09531">
    <property type="entry name" value="Ndc1_Nup"/>
    <property type="match status" value="1"/>
</dbReference>
<dbReference type="GO" id="GO:0006999">
    <property type="term" value="P:nuclear pore organization"/>
    <property type="evidence" value="ECO:0007669"/>
    <property type="project" value="TreeGrafter"/>
</dbReference>
<dbReference type="EMBL" id="ML986484">
    <property type="protein sequence ID" value="KAF2280589.1"/>
    <property type="molecule type" value="Genomic_DNA"/>
</dbReference>
<accession>A0A6A6JZT4</accession>
<dbReference type="GO" id="GO:0106166">
    <property type="term" value="F:spindle pole body-nuclear membrane anchor activity"/>
    <property type="evidence" value="ECO:0007669"/>
    <property type="project" value="TreeGrafter"/>
</dbReference>
<keyword evidence="9" id="KW-0811">Translocation</keyword>
<dbReference type="PANTHER" id="PTHR13269">
    <property type="entry name" value="NUCLEOPORIN NDC1"/>
    <property type="match status" value="1"/>
</dbReference>
<dbReference type="GO" id="GO:0015031">
    <property type="term" value="P:protein transport"/>
    <property type="evidence" value="ECO:0007669"/>
    <property type="project" value="UniProtKB-KW"/>
</dbReference>